<dbReference type="InterPro" id="IPR004044">
    <property type="entry name" value="KH_dom_type_2"/>
</dbReference>
<evidence type="ECO:0000313" key="7">
    <source>
        <dbReference type="EMBL" id="GAI44752.1"/>
    </source>
</evidence>
<dbReference type="GO" id="GO:0022627">
    <property type="term" value="C:cytosolic small ribosomal subunit"/>
    <property type="evidence" value="ECO:0007669"/>
    <property type="project" value="TreeGrafter"/>
</dbReference>
<proteinExistence type="inferred from homology"/>
<dbReference type="PANTHER" id="PTHR11760:SF19">
    <property type="entry name" value="SMALL RIBOSOMAL SUBUNIT PROTEIN US3C"/>
    <property type="match status" value="1"/>
</dbReference>
<accession>X1NL60</accession>
<keyword evidence="3" id="KW-0694">RNA-binding</keyword>
<dbReference type="SUPFAM" id="SSF54821">
    <property type="entry name" value="Ribosomal protein S3 C-terminal domain"/>
    <property type="match status" value="1"/>
</dbReference>
<dbReference type="SUPFAM" id="SSF54814">
    <property type="entry name" value="Prokaryotic type KH domain (KH-domain type II)"/>
    <property type="match status" value="1"/>
</dbReference>
<dbReference type="GO" id="GO:0003735">
    <property type="term" value="F:structural constituent of ribosome"/>
    <property type="evidence" value="ECO:0007669"/>
    <property type="project" value="InterPro"/>
</dbReference>
<comment type="caution">
    <text evidence="7">The sequence shown here is derived from an EMBL/GenBank/DDBJ whole genome shotgun (WGS) entry which is preliminary data.</text>
</comment>
<dbReference type="InterPro" id="IPR015946">
    <property type="entry name" value="KH_dom-like_a/b"/>
</dbReference>
<evidence type="ECO:0000256" key="2">
    <source>
        <dbReference type="ARBA" id="ARBA00022730"/>
    </source>
</evidence>
<sequence>MGRKVHPIGFRLGIVHDWQARWYADTHYAESLQEDLKLRQAIQSKYADAAISLVVIERQAKDVSVTIYTARPGIVIGRGGQRVDELSVYLEKLVGKKVRLNIQEIRQPELDAMLVARTIAEQIQRRIAYRRAMKQAIFRTIQAGAKG</sequence>
<dbReference type="FunFam" id="3.30.300.20:FF:000001">
    <property type="entry name" value="30S ribosomal protein S3"/>
    <property type="match status" value="1"/>
</dbReference>
<feature type="domain" description="KH type-2" evidence="6">
    <location>
        <begin position="38"/>
        <end position="106"/>
    </location>
</feature>
<evidence type="ECO:0000256" key="3">
    <source>
        <dbReference type="ARBA" id="ARBA00022884"/>
    </source>
</evidence>
<evidence type="ECO:0000256" key="1">
    <source>
        <dbReference type="ARBA" id="ARBA00010761"/>
    </source>
</evidence>
<dbReference type="AlphaFoldDB" id="X1NL60"/>
<name>X1NL60_9ZZZZ</name>
<protein>
    <recommendedName>
        <fullName evidence="6">KH type-2 domain-containing protein</fullName>
    </recommendedName>
</protein>
<keyword evidence="2" id="KW-0699">rRNA-binding</keyword>
<dbReference type="Pfam" id="PF07650">
    <property type="entry name" value="KH_2"/>
    <property type="match status" value="1"/>
</dbReference>
<evidence type="ECO:0000256" key="5">
    <source>
        <dbReference type="ARBA" id="ARBA00023274"/>
    </source>
</evidence>
<dbReference type="GO" id="GO:0019843">
    <property type="term" value="F:rRNA binding"/>
    <property type="evidence" value="ECO:0007669"/>
    <property type="project" value="UniProtKB-KW"/>
</dbReference>
<dbReference type="EMBL" id="BARV01025485">
    <property type="protein sequence ID" value="GAI44752.1"/>
    <property type="molecule type" value="Genomic_DNA"/>
</dbReference>
<evidence type="ECO:0000259" key="6">
    <source>
        <dbReference type="PROSITE" id="PS50823"/>
    </source>
</evidence>
<organism evidence="7">
    <name type="scientific">marine sediment metagenome</name>
    <dbReference type="NCBI Taxonomy" id="412755"/>
    <lineage>
        <taxon>unclassified sequences</taxon>
        <taxon>metagenomes</taxon>
        <taxon>ecological metagenomes</taxon>
    </lineage>
</organism>
<dbReference type="InterPro" id="IPR004087">
    <property type="entry name" value="KH_dom"/>
</dbReference>
<comment type="similarity">
    <text evidence="1">Belongs to the universal ribosomal protein uS3 family.</text>
</comment>
<dbReference type="PROSITE" id="PS50823">
    <property type="entry name" value="KH_TYPE_2"/>
    <property type="match status" value="1"/>
</dbReference>
<keyword evidence="5" id="KW-0687">Ribonucleoprotein</keyword>
<dbReference type="InterPro" id="IPR057258">
    <property type="entry name" value="Ribosomal_uS3"/>
</dbReference>
<evidence type="ECO:0000256" key="4">
    <source>
        <dbReference type="ARBA" id="ARBA00022980"/>
    </source>
</evidence>
<dbReference type="InterPro" id="IPR005704">
    <property type="entry name" value="Ribosomal_uS3_bac-typ"/>
</dbReference>
<keyword evidence="4" id="KW-0689">Ribosomal protein</keyword>
<dbReference type="PANTHER" id="PTHR11760">
    <property type="entry name" value="30S/40S RIBOSOMAL PROTEIN S3"/>
    <property type="match status" value="1"/>
</dbReference>
<reference evidence="7" key="1">
    <citation type="journal article" date="2014" name="Front. Microbiol.">
        <title>High frequency of phylogenetically diverse reductive dehalogenase-homologous genes in deep subseafloor sedimentary metagenomes.</title>
        <authorList>
            <person name="Kawai M."/>
            <person name="Futagami T."/>
            <person name="Toyoda A."/>
            <person name="Takaki Y."/>
            <person name="Nishi S."/>
            <person name="Hori S."/>
            <person name="Arai W."/>
            <person name="Tsubouchi T."/>
            <person name="Morono Y."/>
            <person name="Uchiyama I."/>
            <person name="Ito T."/>
            <person name="Fujiyama A."/>
            <person name="Inagaki F."/>
            <person name="Takami H."/>
        </authorList>
    </citation>
    <scope>NUCLEOTIDE SEQUENCE</scope>
    <source>
        <strain evidence="7">Expedition CK06-06</strain>
    </source>
</reference>
<gene>
    <name evidence="7" type="ORF">S06H3_41369</name>
</gene>
<dbReference type="GO" id="GO:0006412">
    <property type="term" value="P:translation"/>
    <property type="evidence" value="ECO:0007669"/>
    <property type="project" value="InterPro"/>
</dbReference>
<dbReference type="Gene3D" id="3.30.300.20">
    <property type="match status" value="1"/>
</dbReference>
<dbReference type="NCBIfam" id="TIGR01009">
    <property type="entry name" value="rpsC_bact"/>
    <property type="match status" value="1"/>
</dbReference>
<dbReference type="Gene3D" id="3.30.1140.32">
    <property type="entry name" value="Ribosomal protein S3, C-terminal domain"/>
    <property type="match status" value="1"/>
</dbReference>
<feature type="non-terminal residue" evidence="7">
    <location>
        <position position="147"/>
    </location>
</feature>
<dbReference type="CDD" id="cd02412">
    <property type="entry name" value="KH-II_30S_S3"/>
    <property type="match status" value="1"/>
</dbReference>
<dbReference type="InterPro" id="IPR036419">
    <property type="entry name" value="Ribosomal_S3_C_sf"/>
</dbReference>
<dbReference type="InterPro" id="IPR009019">
    <property type="entry name" value="KH_sf_prok-type"/>
</dbReference>
<dbReference type="SMART" id="SM00322">
    <property type="entry name" value="KH"/>
    <property type="match status" value="1"/>
</dbReference>